<dbReference type="PRINTS" id="PR00261">
    <property type="entry name" value="LDLRECEPTOR"/>
</dbReference>
<dbReference type="SMART" id="SM00179">
    <property type="entry name" value="EGF_CA"/>
    <property type="match status" value="1"/>
</dbReference>
<dbReference type="InterPro" id="IPR011042">
    <property type="entry name" value="6-blade_b-propeller_TolB-like"/>
</dbReference>
<reference evidence="17 18" key="1">
    <citation type="submission" date="2022-01" db="EMBL/GenBank/DDBJ databases">
        <title>A chromosomal length assembly of Cordylochernes scorpioides.</title>
        <authorList>
            <person name="Zeh D."/>
            <person name="Zeh J."/>
        </authorList>
    </citation>
    <scope>NUCLEOTIDE SEQUENCE [LARGE SCALE GENOMIC DNA]</scope>
    <source>
        <strain evidence="17">IN4F17</strain>
        <tissue evidence="17">Whole Body</tissue>
    </source>
</reference>
<evidence type="ECO:0000256" key="13">
    <source>
        <dbReference type="PROSITE-ProRule" id="PRU00461"/>
    </source>
</evidence>
<evidence type="ECO:0000256" key="15">
    <source>
        <dbReference type="SAM" id="Phobius"/>
    </source>
</evidence>
<feature type="disulfide bond" evidence="11">
    <location>
        <begin position="1199"/>
        <end position="1208"/>
    </location>
</feature>
<keyword evidence="4 15" id="KW-0812">Transmembrane</keyword>
<dbReference type="Gene3D" id="2.10.25.10">
    <property type="entry name" value="Laminin"/>
    <property type="match status" value="2"/>
</dbReference>
<dbReference type="PANTHER" id="PTHR22722">
    <property type="entry name" value="LOW-DENSITY LIPOPROTEIN RECEPTOR-RELATED PROTEIN 2-RELATED"/>
    <property type="match status" value="1"/>
</dbReference>
<feature type="disulfide bond" evidence="12">
    <location>
        <begin position="684"/>
        <end position="702"/>
    </location>
</feature>
<feature type="region of interest" description="Disordered" evidence="14">
    <location>
        <begin position="1"/>
        <end position="28"/>
    </location>
</feature>
<evidence type="ECO:0000256" key="1">
    <source>
        <dbReference type="ARBA" id="ARBA00004167"/>
    </source>
</evidence>
<dbReference type="Pfam" id="PF00058">
    <property type="entry name" value="Ldl_recept_b"/>
    <property type="match status" value="3"/>
</dbReference>
<dbReference type="SMART" id="SM00192">
    <property type="entry name" value="LDLa"/>
    <property type="match status" value="11"/>
</dbReference>
<feature type="transmembrane region" description="Helical" evidence="15">
    <location>
        <begin position="1228"/>
        <end position="1249"/>
    </location>
</feature>
<feature type="compositionally biased region" description="Pro residues" evidence="14">
    <location>
        <begin position="1"/>
        <end position="10"/>
    </location>
</feature>
<feature type="domain" description="EGF-like" evidence="16">
    <location>
        <begin position="1175"/>
        <end position="1209"/>
    </location>
</feature>
<evidence type="ECO:0000256" key="11">
    <source>
        <dbReference type="PROSITE-ProRule" id="PRU00076"/>
    </source>
</evidence>
<dbReference type="Proteomes" id="UP001235939">
    <property type="component" value="Chromosome 07"/>
</dbReference>
<feature type="repeat" description="LDL-receptor class B" evidence="13">
    <location>
        <begin position="990"/>
        <end position="1033"/>
    </location>
</feature>
<dbReference type="PROSITE" id="PS01187">
    <property type="entry name" value="EGF_CA"/>
    <property type="match status" value="1"/>
</dbReference>
<dbReference type="InterPro" id="IPR023415">
    <property type="entry name" value="LDLR_class-A_CS"/>
</dbReference>
<dbReference type="SUPFAM" id="SSF63825">
    <property type="entry name" value="YWTD domain"/>
    <property type="match status" value="2"/>
</dbReference>
<dbReference type="CDD" id="cd00112">
    <property type="entry name" value="LDLa"/>
    <property type="match status" value="10"/>
</dbReference>
<feature type="disulfide bond" evidence="12">
    <location>
        <begin position="740"/>
        <end position="755"/>
    </location>
</feature>
<dbReference type="InterPro" id="IPR000152">
    <property type="entry name" value="EGF-type_Asp/Asn_hydroxyl_site"/>
</dbReference>
<feature type="disulfide bond" evidence="12">
    <location>
        <begin position="516"/>
        <end position="534"/>
    </location>
</feature>
<proteinExistence type="predicted"/>
<feature type="disulfide bond" evidence="12">
    <location>
        <begin position="591"/>
        <end position="603"/>
    </location>
</feature>
<dbReference type="SUPFAM" id="SSF57424">
    <property type="entry name" value="LDL receptor-like module"/>
    <property type="match status" value="11"/>
</dbReference>
<dbReference type="SMART" id="SM00181">
    <property type="entry name" value="EGF"/>
    <property type="match status" value="5"/>
</dbReference>
<evidence type="ECO:0000313" key="17">
    <source>
        <dbReference type="EMBL" id="UYV70466.1"/>
    </source>
</evidence>
<dbReference type="EMBL" id="CP092869">
    <property type="protein sequence ID" value="UYV70466.1"/>
    <property type="molecule type" value="Genomic_DNA"/>
</dbReference>
<feature type="disulfide bond" evidence="12">
    <location>
        <begin position="635"/>
        <end position="647"/>
    </location>
</feature>
<gene>
    <name evidence="17" type="ORF">LAZ67_7003143</name>
</gene>
<comment type="caution">
    <text evidence="11">Lacks conserved residue(s) required for the propagation of feature annotation.</text>
</comment>
<evidence type="ECO:0000259" key="16">
    <source>
        <dbReference type="PROSITE" id="PS50026"/>
    </source>
</evidence>
<dbReference type="PROSITE" id="PS00022">
    <property type="entry name" value="EGF_1"/>
    <property type="match status" value="1"/>
</dbReference>
<sequence>MVSPYLPPSVPSSTEGGPHGLSILPSPSSSSLRVVQSIVLDRLCIPVIFFPSISSPRAFPPTLSAMSLLLIHTSHVQQTKLYWLDRTSKHLDVSELNGTLRKTLLSRYISDPRAIAVHPGIGYLFYTDWGHHSYIARIGMDGTNFTRIITYENKLVWPNALTIDYFAEKIYWADAHLDYIEFAEYDGSRRHRILQGKSVPHVFALTVLDEWLYWTDWNMKAVYRANKLNGEHLEVLRNTSHRPYDIQVYHPIRQLPYHNPCSENNGGCSHLCLIGPGGVKRCKCPNDFYLLADEHNCIANCTAGQHRCGLPDDRCIPVFWRCDGSHDCHDGSDEVGCPQFVCKAGQFQCHNNQTCISRIRLCDGTKDCTDGSDEVFCDLPCGELSFKCKSTGRCISSTWSCDGDNDCPDGSDEDPAVCHNRECDPQTEFRCNNGQCIPKLWYCDWDHDCKDQSDEPAHICRNRNCTTGWLKCPSRENYRCIPSWSFCDNKDDCRDNSDETHPEYCPKCHETGDFKCRNNRCIPLRWRCDFEDDCGDNSDEDPTMCRDNYRECSESEFQCANKKCISMRWRCDHDEDCDDGSDEKNCHNYECRADQFKCRSGHCVPKHVMCDGTKDCHDASDEVGCPTRYPGGQYCHPHLFQCNNTVCIRENFVCDGDDDCGDGSDELESLCKNHACDRSRKFQCDNHKCVNLWEVCNGIDNCGDGSDENNHTLCAPITIPCLLNELRCANGRCVPLTKACDHNDDCGDMSDEISCRKFTFILKRIYKDECILQILEDVNLIRANITAHPWNQKYIASKEICVPDIDECSNWGHNCSQLCHNEKGSYECSCRTGFLKVGSHCKAPGPRPLVLFSFQNEIRAMAPGSTAVVPLIEGGTRIQGIDFDPVTAMVYWADSTERTIKRSFLPTRDTSSGHYGLGFAQNLELKGILKPTGLAVDWIARNLYWLEADLSSNTPHGKILCSMLDGRYRRTIVSTSLEQPEALALDPEYGVMFWADAGSVPKLERSWMDGARRRVIISDQLGSPSGLTIDYGSSEHRIYWADSKLGTLESSKQDGSDRKKVILSVDHPIGVDLFEDNLYWAERDSGDMWTQDKYGRGVPVRLRRSSSGVVKVFHPTSKYNITAADRCGSITCSHLCLLVPHGYRCSCPDGTVLHATSLFACNAESRAGLEQPRAEPVRCQCQNGGGCLQDNRGLVICQCLPGFTGAHCEILSGLGPHGAGGPLPPSSVAIPVVIVLLLMATAVVLLLFVRKRHL</sequence>
<evidence type="ECO:0000256" key="14">
    <source>
        <dbReference type="SAM" id="MobiDB-lite"/>
    </source>
</evidence>
<keyword evidence="3" id="KW-0254">Endocytosis</keyword>
<evidence type="ECO:0000256" key="8">
    <source>
        <dbReference type="ARBA" id="ARBA00023157"/>
    </source>
</evidence>
<dbReference type="PROSITE" id="PS51120">
    <property type="entry name" value="LDLRB"/>
    <property type="match status" value="6"/>
</dbReference>
<evidence type="ECO:0000256" key="2">
    <source>
        <dbReference type="ARBA" id="ARBA00022536"/>
    </source>
</evidence>
<dbReference type="InterPro" id="IPR002172">
    <property type="entry name" value="LDrepeatLR_classA_rpt"/>
</dbReference>
<dbReference type="SMART" id="SM00135">
    <property type="entry name" value="LY"/>
    <property type="match status" value="9"/>
</dbReference>
<dbReference type="InterPro" id="IPR018097">
    <property type="entry name" value="EGF_Ca-bd_CS"/>
</dbReference>
<feature type="disulfide bond" evidence="12">
    <location>
        <begin position="598"/>
        <end position="616"/>
    </location>
</feature>
<feature type="disulfide bond" evidence="12">
    <location>
        <begin position="552"/>
        <end position="564"/>
    </location>
</feature>
<keyword evidence="18" id="KW-1185">Reference proteome</keyword>
<feature type="disulfide bond" evidence="12">
    <location>
        <begin position="571"/>
        <end position="586"/>
    </location>
</feature>
<evidence type="ECO:0000256" key="9">
    <source>
        <dbReference type="ARBA" id="ARBA00023170"/>
    </source>
</evidence>
<dbReference type="Pfam" id="PF14670">
    <property type="entry name" value="FXa_inhibition"/>
    <property type="match status" value="1"/>
</dbReference>
<accession>A0ABY6KNN8</accession>
<feature type="disulfide bond" evidence="12">
    <location>
        <begin position="431"/>
        <end position="449"/>
    </location>
</feature>
<dbReference type="CDD" id="cd00054">
    <property type="entry name" value="EGF_CA"/>
    <property type="match status" value="1"/>
</dbReference>
<keyword evidence="6 15" id="KW-1133">Transmembrane helix</keyword>
<dbReference type="PROSITE" id="PS50026">
    <property type="entry name" value="EGF_3"/>
    <property type="match status" value="1"/>
</dbReference>
<feature type="repeat" description="LDL-receptor class B" evidence="13">
    <location>
        <begin position="122"/>
        <end position="167"/>
    </location>
</feature>
<dbReference type="Gene3D" id="2.120.10.30">
    <property type="entry name" value="TolB, C-terminal domain"/>
    <property type="match status" value="2"/>
</dbReference>
<feature type="disulfide bond" evidence="12">
    <location>
        <begin position="721"/>
        <end position="733"/>
    </location>
</feature>
<keyword evidence="7 15" id="KW-0472">Membrane</keyword>
<feature type="disulfide bond" evidence="12">
    <location>
        <begin position="728"/>
        <end position="746"/>
    </location>
</feature>
<evidence type="ECO:0000256" key="10">
    <source>
        <dbReference type="ARBA" id="ARBA00023180"/>
    </source>
</evidence>
<comment type="subcellular location">
    <subcellularLocation>
        <location evidence="1">Membrane</location>
        <topology evidence="1">Single-pass membrane protein</topology>
    </subcellularLocation>
</comment>
<dbReference type="InterPro" id="IPR000742">
    <property type="entry name" value="EGF"/>
</dbReference>
<evidence type="ECO:0000256" key="5">
    <source>
        <dbReference type="ARBA" id="ARBA00022737"/>
    </source>
</evidence>
<evidence type="ECO:0000256" key="7">
    <source>
        <dbReference type="ARBA" id="ARBA00023136"/>
    </source>
</evidence>
<feature type="disulfide bond" evidence="12">
    <location>
        <begin position="559"/>
        <end position="577"/>
    </location>
</feature>
<keyword evidence="9" id="KW-0675">Receptor</keyword>
<dbReference type="SUPFAM" id="SSF57196">
    <property type="entry name" value="EGF/Laminin"/>
    <property type="match status" value="3"/>
</dbReference>
<dbReference type="PANTHER" id="PTHR22722:SF14">
    <property type="entry name" value="MEGALIN, ISOFORM A"/>
    <property type="match status" value="1"/>
</dbReference>
<keyword evidence="2 11" id="KW-0245">EGF-like domain</keyword>
<evidence type="ECO:0000313" key="18">
    <source>
        <dbReference type="Proteomes" id="UP001235939"/>
    </source>
</evidence>
<dbReference type="PROSITE" id="PS01209">
    <property type="entry name" value="LDLRA_1"/>
    <property type="match status" value="5"/>
</dbReference>
<organism evidence="17 18">
    <name type="scientific">Cordylochernes scorpioides</name>
    <dbReference type="NCBI Taxonomy" id="51811"/>
    <lineage>
        <taxon>Eukaryota</taxon>
        <taxon>Metazoa</taxon>
        <taxon>Ecdysozoa</taxon>
        <taxon>Arthropoda</taxon>
        <taxon>Chelicerata</taxon>
        <taxon>Arachnida</taxon>
        <taxon>Pseudoscorpiones</taxon>
        <taxon>Cheliferoidea</taxon>
        <taxon>Chernetidae</taxon>
        <taxon>Cordylochernes</taxon>
    </lineage>
</organism>
<dbReference type="Pfam" id="PF07645">
    <property type="entry name" value="EGF_CA"/>
    <property type="match status" value="1"/>
</dbReference>
<keyword evidence="8 11" id="KW-1015">Disulfide bond</keyword>
<dbReference type="PROSITE" id="PS50068">
    <property type="entry name" value="LDLRA_2"/>
    <property type="match status" value="11"/>
</dbReference>
<feature type="repeat" description="LDL-receptor class B" evidence="13">
    <location>
        <begin position="79"/>
        <end position="121"/>
    </location>
</feature>
<evidence type="ECO:0000256" key="6">
    <source>
        <dbReference type="ARBA" id="ARBA00022989"/>
    </source>
</evidence>
<keyword evidence="5" id="KW-0677">Repeat</keyword>
<feature type="disulfide bond" evidence="12">
    <location>
        <begin position="610"/>
        <end position="625"/>
    </location>
</feature>
<feature type="disulfide bond" evidence="12">
    <location>
        <begin position="322"/>
        <end position="337"/>
    </location>
</feature>
<dbReference type="InterPro" id="IPR001881">
    <property type="entry name" value="EGF-like_Ca-bd_dom"/>
</dbReference>
<dbReference type="PROSITE" id="PS01186">
    <property type="entry name" value="EGF_2"/>
    <property type="match status" value="2"/>
</dbReference>
<feature type="repeat" description="LDL-receptor class B" evidence="13">
    <location>
        <begin position="941"/>
        <end position="989"/>
    </location>
</feature>
<evidence type="ECO:0000256" key="4">
    <source>
        <dbReference type="ARBA" id="ARBA00022692"/>
    </source>
</evidence>
<protein>
    <recommendedName>
        <fullName evidence="16">EGF-like domain-containing protein</fullName>
    </recommendedName>
</protein>
<feature type="disulfide bond" evidence="12">
    <location>
        <begin position="642"/>
        <end position="660"/>
    </location>
</feature>
<dbReference type="InterPro" id="IPR051221">
    <property type="entry name" value="LDLR-related"/>
</dbReference>
<dbReference type="InterPro" id="IPR049883">
    <property type="entry name" value="NOTCH1_EGF-like"/>
</dbReference>
<dbReference type="Gene3D" id="4.10.400.10">
    <property type="entry name" value="Low-density Lipoprotein Receptor"/>
    <property type="match status" value="11"/>
</dbReference>
<dbReference type="InterPro" id="IPR036055">
    <property type="entry name" value="LDL_receptor-like_sf"/>
</dbReference>
<feature type="disulfide bond" evidence="12">
    <location>
        <begin position="362"/>
        <end position="377"/>
    </location>
</feature>
<name>A0ABY6KNN8_9ARAC</name>
<dbReference type="Pfam" id="PF00057">
    <property type="entry name" value="Ldl_recept_a"/>
    <property type="match status" value="10"/>
</dbReference>
<feature type="repeat" description="LDL-receptor class B" evidence="13">
    <location>
        <begin position="1036"/>
        <end position="1077"/>
    </location>
</feature>
<dbReference type="InterPro" id="IPR000033">
    <property type="entry name" value="LDLR_classB_rpt"/>
</dbReference>
<keyword evidence="10" id="KW-0325">Glycoprotein</keyword>
<feature type="repeat" description="LDL-receptor class B" evidence="13">
    <location>
        <begin position="168"/>
        <end position="211"/>
    </location>
</feature>
<dbReference type="PROSITE" id="PS00010">
    <property type="entry name" value="ASX_HYDROXYL"/>
    <property type="match status" value="1"/>
</dbReference>
<evidence type="ECO:0000256" key="3">
    <source>
        <dbReference type="ARBA" id="ARBA00022583"/>
    </source>
</evidence>
<evidence type="ECO:0000256" key="12">
    <source>
        <dbReference type="PROSITE-ProRule" id="PRU00124"/>
    </source>
</evidence>